<sequence length="73" mass="8023">MSFIGNTKQVSAAINEADNALSVTAVTAEVAERDRRHCWSAAQCFSFFSDRPLLRGRKIQADCVTATDIVMTE</sequence>
<comment type="caution">
    <text evidence="1">The sequence shown here is derived from an EMBL/GenBank/DDBJ whole genome shotgun (WGS) entry which is preliminary data.</text>
</comment>
<evidence type="ECO:0000313" key="2">
    <source>
        <dbReference type="Proteomes" id="UP001419910"/>
    </source>
</evidence>
<evidence type="ECO:0000313" key="1">
    <source>
        <dbReference type="EMBL" id="MEN2790302.1"/>
    </source>
</evidence>
<gene>
    <name evidence="1" type="ORF">ABC974_11745</name>
</gene>
<protein>
    <submittedName>
        <fullName evidence="1">Uncharacterized protein</fullName>
    </submittedName>
</protein>
<dbReference type="Proteomes" id="UP001419910">
    <property type="component" value="Unassembled WGS sequence"/>
</dbReference>
<keyword evidence="2" id="KW-1185">Reference proteome</keyword>
<dbReference type="RefSeq" id="WP_343889021.1">
    <property type="nucleotide sequence ID" value="NZ_BAAAEH010000016.1"/>
</dbReference>
<proteinExistence type="predicted"/>
<organism evidence="1 2">
    <name type="scientific">Sphingomonas oligophenolica</name>
    <dbReference type="NCBI Taxonomy" id="301154"/>
    <lineage>
        <taxon>Bacteria</taxon>
        <taxon>Pseudomonadati</taxon>
        <taxon>Pseudomonadota</taxon>
        <taxon>Alphaproteobacteria</taxon>
        <taxon>Sphingomonadales</taxon>
        <taxon>Sphingomonadaceae</taxon>
        <taxon>Sphingomonas</taxon>
    </lineage>
</organism>
<name>A0ABU9Y3F9_9SPHN</name>
<dbReference type="EMBL" id="JBDIME010000008">
    <property type="protein sequence ID" value="MEN2790302.1"/>
    <property type="molecule type" value="Genomic_DNA"/>
</dbReference>
<accession>A0ABU9Y3F9</accession>
<reference evidence="1 2" key="1">
    <citation type="submission" date="2024-05" db="EMBL/GenBank/DDBJ databases">
        <authorList>
            <person name="Liu Q."/>
            <person name="Xin Y.-H."/>
        </authorList>
    </citation>
    <scope>NUCLEOTIDE SEQUENCE [LARGE SCALE GENOMIC DNA]</scope>
    <source>
        <strain evidence="1 2">CGMCC 1.10181</strain>
    </source>
</reference>